<dbReference type="SUPFAM" id="SSF56112">
    <property type="entry name" value="Protein kinase-like (PK-like)"/>
    <property type="match status" value="1"/>
</dbReference>
<reference evidence="2 3" key="1">
    <citation type="submission" date="2019-12" db="EMBL/GenBank/DDBJ databases">
        <authorList>
            <person name="Zhao J."/>
        </authorList>
    </citation>
    <scope>NUCLEOTIDE SEQUENCE [LARGE SCALE GENOMIC DNA]</scope>
    <source>
        <strain evidence="2 3">S-15</strain>
    </source>
</reference>
<gene>
    <name evidence="2" type="ORF">GQN54_06170</name>
</gene>
<dbReference type="Pfam" id="PF02958">
    <property type="entry name" value="EcKL"/>
    <property type="match status" value="2"/>
</dbReference>
<evidence type="ECO:0000259" key="1">
    <source>
        <dbReference type="SMART" id="SM00587"/>
    </source>
</evidence>
<proteinExistence type="predicted"/>
<dbReference type="Gene3D" id="3.90.1200.10">
    <property type="match status" value="1"/>
</dbReference>
<dbReference type="InterPro" id="IPR004119">
    <property type="entry name" value="EcKL"/>
</dbReference>
<dbReference type="PANTHER" id="PTHR11012:SF30">
    <property type="entry name" value="PROTEIN KINASE-LIKE DOMAIN-CONTAINING"/>
    <property type="match status" value="1"/>
</dbReference>
<sequence>MNYPPVVKTETIQTLWSGYGKILRLQFDESSPKSIIAKLINLHEANSHPRGWNTDRSHLRKVKSYEVEMEWYKNWAYRCDASCRIPKCYASQSTDDQHLIILEDLDASGYPFRKSNLNVEEAKVVLKWLANFHALFLNDSPTGLWEEGTYWHLATRPDEFDAMADSPLKQKAFQIDEILRNCTYKTIVHGDAKVANFCFSKDMKQVAAVDFQYVGGGCGMKDVVYFLGSCLSEKECERLEEQLLDYYFQVLKSKLMQSDKVIDIGGLEKEWRILFPIAWADFTRFLLGWMPTHQKLNGYSERMVEKAFSQIFS</sequence>
<evidence type="ECO:0000313" key="3">
    <source>
        <dbReference type="Proteomes" id="UP000470771"/>
    </source>
</evidence>
<dbReference type="InterPro" id="IPR011009">
    <property type="entry name" value="Kinase-like_dom_sf"/>
</dbReference>
<name>A0A6N9NMA6_9FLAO</name>
<dbReference type="InterPro" id="IPR015897">
    <property type="entry name" value="CHK_kinase-like"/>
</dbReference>
<comment type="caution">
    <text evidence="2">The sequence shown here is derived from an EMBL/GenBank/DDBJ whole genome shotgun (WGS) entry which is preliminary data.</text>
</comment>
<organism evidence="2 3">
    <name type="scientific">Acidiluteibacter ferrifornacis</name>
    <dbReference type="NCBI Taxonomy" id="2692424"/>
    <lineage>
        <taxon>Bacteria</taxon>
        <taxon>Pseudomonadati</taxon>
        <taxon>Bacteroidota</taxon>
        <taxon>Flavobacteriia</taxon>
        <taxon>Flavobacteriales</taxon>
        <taxon>Cryomorphaceae</taxon>
        <taxon>Acidiluteibacter</taxon>
    </lineage>
</organism>
<dbReference type="PANTHER" id="PTHR11012">
    <property type="entry name" value="PROTEIN KINASE-LIKE DOMAIN-CONTAINING"/>
    <property type="match status" value="1"/>
</dbReference>
<dbReference type="EMBL" id="WWNE01000005">
    <property type="protein sequence ID" value="NBG65695.1"/>
    <property type="molecule type" value="Genomic_DNA"/>
</dbReference>
<feature type="domain" description="CHK kinase-like" evidence="1">
    <location>
        <begin position="100"/>
        <end position="257"/>
    </location>
</feature>
<protein>
    <submittedName>
        <fullName evidence="2">DUF1679 domain-containing protein</fullName>
    </submittedName>
</protein>
<dbReference type="Proteomes" id="UP000470771">
    <property type="component" value="Unassembled WGS sequence"/>
</dbReference>
<keyword evidence="3" id="KW-1185">Reference proteome</keyword>
<dbReference type="SMART" id="SM00587">
    <property type="entry name" value="CHK"/>
    <property type="match status" value="1"/>
</dbReference>
<evidence type="ECO:0000313" key="2">
    <source>
        <dbReference type="EMBL" id="NBG65695.1"/>
    </source>
</evidence>
<dbReference type="AlphaFoldDB" id="A0A6N9NMA6"/>
<accession>A0A6N9NMA6</accession>